<proteinExistence type="predicted"/>
<name>A0A061FR05_THECC</name>
<dbReference type="eggNOG" id="ENOG502S3PH">
    <property type="taxonomic scope" value="Eukaryota"/>
</dbReference>
<dbReference type="GO" id="GO:0005634">
    <property type="term" value="C:nucleus"/>
    <property type="evidence" value="ECO:0007669"/>
    <property type="project" value="UniProtKB-SubCell"/>
</dbReference>
<organism evidence="7 8">
    <name type="scientific">Theobroma cacao</name>
    <name type="common">Cacao</name>
    <name type="synonym">Cocoa</name>
    <dbReference type="NCBI Taxonomy" id="3641"/>
    <lineage>
        <taxon>Eukaryota</taxon>
        <taxon>Viridiplantae</taxon>
        <taxon>Streptophyta</taxon>
        <taxon>Embryophyta</taxon>
        <taxon>Tracheophyta</taxon>
        <taxon>Spermatophyta</taxon>
        <taxon>Magnoliopsida</taxon>
        <taxon>eudicotyledons</taxon>
        <taxon>Gunneridae</taxon>
        <taxon>Pentapetalae</taxon>
        <taxon>rosids</taxon>
        <taxon>malvids</taxon>
        <taxon>Malvales</taxon>
        <taxon>Malvaceae</taxon>
        <taxon>Byttnerioideae</taxon>
        <taxon>Theobroma</taxon>
    </lineage>
</organism>
<dbReference type="Gene3D" id="2.170.150.80">
    <property type="entry name" value="NAC domain"/>
    <property type="match status" value="1"/>
</dbReference>
<dbReference type="PANTHER" id="PTHR31989">
    <property type="entry name" value="NAC DOMAIN-CONTAINING PROTEIN 82-RELATED"/>
    <property type="match status" value="1"/>
</dbReference>
<dbReference type="SUPFAM" id="SSF101941">
    <property type="entry name" value="NAC domain"/>
    <property type="match status" value="1"/>
</dbReference>
<evidence type="ECO:0000256" key="5">
    <source>
        <dbReference type="ARBA" id="ARBA00023242"/>
    </source>
</evidence>
<keyword evidence="8" id="KW-1185">Reference proteome</keyword>
<gene>
    <name evidence="7" type="ORF">TCM_044639</name>
</gene>
<feature type="domain" description="NAC" evidence="6">
    <location>
        <begin position="1"/>
        <end position="154"/>
    </location>
</feature>
<dbReference type="Pfam" id="PF02365">
    <property type="entry name" value="NAM"/>
    <property type="match status" value="1"/>
</dbReference>
<dbReference type="HOGENOM" id="CLU_117398_0_0_1"/>
<evidence type="ECO:0000313" key="8">
    <source>
        <dbReference type="Proteomes" id="UP000026915"/>
    </source>
</evidence>
<dbReference type="PROSITE" id="PS51005">
    <property type="entry name" value="NAC"/>
    <property type="match status" value="1"/>
</dbReference>
<keyword evidence="4" id="KW-0804">Transcription</keyword>
<dbReference type="InterPro" id="IPR036093">
    <property type="entry name" value="NAC_dom_sf"/>
</dbReference>
<evidence type="ECO:0000256" key="1">
    <source>
        <dbReference type="ARBA" id="ARBA00004123"/>
    </source>
</evidence>
<dbReference type="Proteomes" id="UP000026915">
    <property type="component" value="Chromosome 10"/>
</dbReference>
<evidence type="ECO:0000256" key="2">
    <source>
        <dbReference type="ARBA" id="ARBA00023015"/>
    </source>
</evidence>
<keyword evidence="3" id="KW-0238">DNA-binding</keyword>
<evidence type="ECO:0000256" key="4">
    <source>
        <dbReference type="ARBA" id="ARBA00023163"/>
    </source>
</evidence>
<evidence type="ECO:0000259" key="6">
    <source>
        <dbReference type="PROSITE" id="PS51005"/>
    </source>
</evidence>
<dbReference type="OMA" id="NTHYCIA"/>
<dbReference type="EMBL" id="CM001888">
    <property type="protein sequence ID" value="EOY19511.1"/>
    <property type="molecule type" value="Genomic_DNA"/>
</dbReference>
<protein>
    <submittedName>
        <fullName evidence="7">Transcription factor-like protein</fullName>
    </submittedName>
</protein>
<dbReference type="AlphaFoldDB" id="A0A061FR05"/>
<evidence type="ECO:0000256" key="3">
    <source>
        <dbReference type="ARBA" id="ARBA00023125"/>
    </source>
</evidence>
<dbReference type="STRING" id="3641.A0A061FR05"/>
<dbReference type="GO" id="GO:0003677">
    <property type="term" value="F:DNA binding"/>
    <property type="evidence" value="ECO:0007669"/>
    <property type="project" value="UniProtKB-KW"/>
</dbReference>
<dbReference type="GO" id="GO:0006355">
    <property type="term" value="P:regulation of DNA-templated transcription"/>
    <property type="evidence" value="ECO:0007669"/>
    <property type="project" value="InterPro"/>
</dbReference>
<keyword evidence="5" id="KW-0539">Nucleus</keyword>
<accession>A0A061FR05</accession>
<dbReference type="Gramene" id="EOY19511">
    <property type="protein sequence ID" value="EOY19511"/>
    <property type="gene ID" value="TCM_044639"/>
</dbReference>
<dbReference type="InterPro" id="IPR003441">
    <property type="entry name" value="NAC-dom"/>
</dbReference>
<comment type="subcellular location">
    <subcellularLocation>
        <location evidence="1">Nucleus</location>
    </subcellularLocation>
</comment>
<sequence length="169" mass="19788">MFVGFGFEPSDRSLMCYLFSKVTSKSMLHLDQVQIKDFDLYGEKEPWEIWDLHGGFNLQSDEDLYFFTKLKKKSQNGSRINRSVGTGTWMGEDSGKPIYSRLSAIQPLGFKRRFRYEGGVPQQVGQWIMHEYSLNTTLVPENDQGYVLCRVRKNDREEKKAEKRRKLIT</sequence>
<keyword evidence="2" id="KW-0805">Transcription regulation</keyword>
<dbReference type="InParanoid" id="A0A061FR05"/>
<evidence type="ECO:0000313" key="7">
    <source>
        <dbReference type="EMBL" id="EOY19511.1"/>
    </source>
</evidence>
<reference evidence="7 8" key="1">
    <citation type="journal article" date="2013" name="Genome Biol.">
        <title>The genome sequence of the most widely cultivated cacao type and its use to identify candidate genes regulating pod color.</title>
        <authorList>
            <person name="Motamayor J.C."/>
            <person name="Mockaitis K."/>
            <person name="Schmutz J."/>
            <person name="Haiminen N."/>
            <person name="Iii D.L."/>
            <person name="Cornejo O."/>
            <person name="Findley S.D."/>
            <person name="Zheng P."/>
            <person name="Utro F."/>
            <person name="Royaert S."/>
            <person name="Saski C."/>
            <person name="Jenkins J."/>
            <person name="Podicheti R."/>
            <person name="Zhao M."/>
            <person name="Scheffler B.E."/>
            <person name="Stack J.C."/>
            <person name="Feltus F.A."/>
            <person name="Mustiga G.M."/>
            <person name="Amores F."/>
            <person name="Phillips W."/>
            <person name="Marelli J.P."/>
            <person name="May G.D."/>
            <person name="Shapiro H."/>
            <person name="Ma J."/>
            <person name="Bustamante C.D."/>
            <person name="Schnell R.J."/>
            <person name="Main D."/>
            <person name="Gilbert D."/>
            <person name="Parida L."/>
            <person name="Kuhn D.N."/>
        </authorList>
    </citation>
    <scope>NUCLEOTIDE SEQUENCE [LARGE SCALE GENOMIC DNA]</scope>
    <source>
        <strain evidence="8">cv. Matina 1-6</strain>
    </source>
</reference>